<gene>
    <name evidence="1" type="ORF">O204_08100</name>
</gene>
<protein>
    <submittedName>
        <fullName evidence="1">Uncharacterized protein</fullName>
    </submittedName>
</protein>
<reference evidence="1 2" key="1">
    <citation type="submission" date="2013-08" db="EMBL/GenBank/DDBJ databases">
        <title>Biodegradation of aromatic compounds in biofilm forming Pseudomonas isolated from sewage sludge.</title>
        <authorList>
            <person name="Qureshi A."/>
            <person name="Ghosh S."/>
            <person name="Khardenavis A.A."/>
            <person name="Kapley A."/>
            <person name="Purohit H.J."/>
        </authorList>
    </citation>
    <scope>NUCLEOTIDE SEQUENCE [LARGE SCALE GENOMIC DNA]</scope>
    <source>
        <strain evidence="1 2">EGD-AQ6</strain>
    </source>
</reference>
<organism evidence="1 2">
    <name type="scientific">Pseudomonas simiae</name>
    <dbReference type="NCBI Taxonomy" id="321846"/>
    <lineage>
        <taxon>Bacteria</taxon>
        <taxon>Pseudomonadati</taxon>
        <taxon>Pseudomonadota</taxon>
        <taxon>Gammaproteobacteria</taxon>
        <taxon>Pseudomonadales</taxon>
        <taxon>Pseudomonadaceae</taxon>
        <taxon>Pseudomonas</taxon>
    </lineage>
</organism>
<sequence>MPFFVFGGWAAFISRSQTVQQVVAKVLRIHTTEVENAYAACG</sequence>
<dbReference type="AlphaFoldDB" id="U1T1L3"/>
<accession>U1T1L3</accession>
<proteinExistence type="predicted"/>
<evidence type="ECO:0000313" key="1">
    <source>
        <dbReference type="EMBL" id="ERH51984.1"/>
    </source>
</evidence>
<dbReference type="Proteomes" id="UP000016504">
    <property type="component" value="Unassembled WGS sequence"/>
</dbReference>
<name>U1T1L3_9PSED</name>
<dbReference type="EMBL" id="AVQG01000045">
    <property type="protein sequence ID" value="ERH51984.1"/>
    <property type="molecule type" value="Genomic_DNA"/>
</dbReference>
<evidence type="ECO:0000313" key="2">
    <source>
        <dbReference type="Proteomes" id="UP000016504"/>
    </source>
</evidence>
<dbReference type="PATRIC" id="fig|1390371.3.peg.4202"/>
<comment type="caution">
    <text evidence="1">The sequence shown here is derived from an EMBL/GenBank/DDBJ whole genome shotgun (WGS) entry which is preliminary data.</text>
</comment>